<dbReference type="Proteomes" id="UP000645217">
    <property type="component" value="Unassembled WGS sequence"/>
</dbReference>
<name>A0A917R4B2_9ACTN</name>
<feature type="region of interest" description="Disordered" evidence="1">
    <location>
        <begin position="228"/>
        <end position="275"/>
    </location>
</feature>
<evidence type="ECO:0000259" key="2">
    <source>
        <dbReference type="Pfam" id="PF07812"/>
    </source>
</evidence>
<dbReference type="EMBL" id="BMNT01000017">
    <property type="protein sequence ID" value="GGK88404.1"/>
    <property type="molecule type" value="Genomic_DNA"/>
</dbReference>
<evidence type="ECO:0000313" key="3">
    <source>
        <dbReference type="EMBL" id="GGK88404.1"/>
    </source>
</evidence>
<sequence length="510" mass="54876">MTTYVFAGPSVPRQARERFARHAVLLPPVAAGDLLRLPARPGDVVGVIDGFFHRRPAVRHKEILALLAAGVRVHGAASMGALRAAELADFGMIGHGRVFAGYRDATIIADDEVALLHGTEEEDYAAYTEALVNVRFALADAAARGEVSGRAARSVLRVAARMPFAERTRAAIIEAARRTGMDGPALAAVAEVLGSAPDVKRQDALALLESLAGAPAPARDDTPALERDADREHLPEAAPEPARNAGRRHVRRDGSQRVPDAADGSDGSPHDGGWRLRQTVHLREWRAAARGAMEPEAGWVTETEVHRLAQVLAEDYPAFRVRAGVQALAARTASGDRAGSTGGSSGEGTTGVEEAVLEHLRALGVLAPGATSDPGLDRWCTAAELRLPEVERTCRAAARALFPHSVLTFGDPFLEALQASGAYATVRARLTDCVRFHRALRREHPTLRTAQLRPEKIIEHFARRWGRDDLEDAVLERGFATVAEFVATARVFYLYDKAHPGVPPLILGDR</sequence>
<comment type="caution">
    <text evidence="3">The sequence shown here is derived from an EMBL/GenBank/DDBJ whole genome shotgun (WGS) entry which is preliminary data.</text>
</comment>
<proteinExistence type="predicted"/>
<accession>A0A917R4B2</accession>
<protein>
    <recommendedName>
        <fullName evidence="2">TfuA-like core domain-containing protein</fullName>
    </recommendedName>
</protein>
<reference evidence="3" key="1">
    <citation type="journal article" date="2014" name="Int. J. Syst. Evol. Microbiol.">
        <title>Complete genome sequence of Corynebacterium casei LMG S-19264T (=DSM 44701T), isolated from a smear-ripened cheese.</title>
        <authorList>
            <consortium name="US DOE Joint Genome Institute (JGI-PGF)"/>
            <person name="Walter F."/>
            <person name="Albersmeier A."/>
            <person name="Kalinowski J."/>
            <person name="Ruckert C."/>
        </authorList>
    </citation>
    <scope>NUCLEOTIDE SEQUENCE</scope>
    <source>
        <strain evidence="3">JCM 13064</strain>
    </source>
</reference>
<reference evidence="3" key="2">
    <citation type="submission" date="2020-09" db="EMBL/GenBank/DDBJ databases">
        <authorList>
            <person name="Sun Q."/>
            <person name="Ohkuma M."/>
        </authorList>
    </citation>
    <scope>NUCLEOTIDE SEQUENCE</scope>
    <source>
        <strain evidence="3">JCM 13064</strain>
    </source>
</reference>
<dbReference type="Pfam" id="PF07812">
    <property type="entry name" value="TfuA"/>
    <property type="match status" value="1"/>
</dbReference>
<dbReference type="RefSeq" id="WP_189163970.1">
    <property type="nucleotide sequence ID" value="NZ_BMNT01000017.1"/>
</dbReference>
<gene>
    <name evidence="3" type="ORF">GCM10007964_33850</name>
</gene>
<keyword evidence="4" id="KW-1185">Reference proteome</keyword>
<dbReference type="InterPro" id="IPR012924">
    <property type="entry name" value="TfuA_core"/>
</dbReference>
<dbReference type="AlphaFoldDB" id="A0A917R4B2"/>
<evidence type="ECO:0000256" key="1">
    <source>
        <dbReference type="SAM" id="MobiDB-lite"/>
    </source>
</evidence>
<organism evidence="3 4">
    <name type="scientific">Sphaerisporangium melleum</name>
    <dbReference type="NCBI Taxonomy" id="321316"/>
    <lineage>
        <taxon>Bacteria</taxon>
        <taxon>Bacillati</taxon>
        <taxon>Actinomycetota</taxon>
        <taxon>Actinomycetes</taxon>
        <taxon>Streptosporangiales</taxon>
        <taxon>Streptosporangiaceae</taxon>
        <taxon>Sphaerisporangium</taxon>
    </lineage>
</organism>
<evidence type="ECO:0000313" key="4">
    <source>
        <dbReference type="Proteomes" id="UP000645217"/>
    </source>
</evidence>
<feature type="domain" description="TfuA-like core" evidence="2">
    <location>
        <begin position="49"/>
        <end position="168"/>
    </location>
</feature>